<keyword evidence="6" id="KW-0812">Transmembrane</keyword>
<evidence type="ECO:0000256" key="4">
    <source>
        <dbReference type="PROSITE-ProRule" id="PRU00169"/>
    </source>
</evidence>
<evidence type="ECO:0000256" key="3">
    <source>
        <dbReference type="ARBA" id="ARBA00022553"/>
    </source>
</evidence>
<feature type="transmembrane region" description="Helical" evidence="6">
    <location>
        <begin position="57"/>
        <end position="76"/>
    </location>
</feature>
<reference evidence="9 10" key="1">
    <citation type="journal article" date="2014" name="Nature">
        <title>An environmental bacterial taxon with a large and distinct metabolic repertoire.</title>
        <authorList>
            <person name="Wilson M.C."/>
            <person name="Mori T."/>
            <person name="Ruckert C."/>
            <person name="Uria A.R."/>
            <person name="Helf M.J."/>
            <person name="Takada K."/>
            <person name="Gernert C."/>
            <person name="Steffens U.A."/>
            <person name="Heycke N."/>
            <person name="Schmitt S."/>
            <person name="Rinke C."/>
            <person name="Helfrich E.J."/>
            <person name="Brachmann A.O."/>
            <person name="Gurgui C."/>
            <person name="Wakimoto T."/>
            <person name="Kracht M."/>
            <person name="Crusemann M."/>
            <person name="Hentschel U."/>
            <person name="Abe I."/>
            <person name="Matsunaga S."/>
            <person name="Kalinowski J."/>
            <person name="Takeyama H."/>
            <person name="Piel J."/>
        </authorList>
    </citation>
    <scope>NUCLEOTIDE SEQUENCE [LARGE SCALE GENOMIC DNA]</scope>
    <source>
        <strain evidence="10">TSY1</strain>
    </source>
</reference>
<evidence type="ECO:0000259" key="7">
    <source>
        <dbReference type="PROSITE" id="PS50109"/>
    </source>
</evidence>
<dbReference type="Pfam" id="PF00072">
    <property type="entry name" value="Response_reg"/>
    <property type="match status" value="1"/>
</dbReference>
<evidence type="ECO:0000256" key="5">
    <source>
        <dbReference type="SAM" id="Coils"/>
    </source>
</evidence>
<comment type="catalytic activity">
    <reaction evidence="1">
        <text>ATP + protein L-histidine = ADP + protein N-phospho-L-histidine.</text>
        <dbReference type="EC" id="2.7.13.3"/>
    </reaction>
</comment>
<organism evidence="9 10">
    <name type="scientific">Entotheonella factor</name>
    <dbReference type="NCBI Taxonomy" id="1429438"/>
    <lineage>
        <taxon>Bacteria</taxon>
        <taxon>Pseudomonadati</taxon>
        <taxon>Nitrospinota/Tectimicrobiota group</taxon>
        <taxon>Candidatus Tectimicrobiota</taxon>
        <taxon>Candidatus Entotheonellia</taxon>
        <taxon>Candidatus Entotheonellales</taxon>
        <taxon>Candidatus Entotheonellaceae</taxon>
        <taxon>Candidatus Entotheonella</taxon>
    </lineage>
</organism>
<feature type="modified residue" description="4-aspartylphosphate" evidence="4">
    <location>
        <position position="655"/>
    </location>
</feature>
<feature type="domain" description="Response regulatory" evidence="8">
    <location>
        <begin position="604"/>
        <end position="720"/>
    </location>
</feature>
<dbReference type="InterPro" id="IPR005467">
    <property type="entry name" value="His_kinase_dom"/>
</dbReference>
<dbReference type="PROSITE" id="PS50110">
    <property type="entry name" value="RESPONSE_REGULATORY"/>
    <property type="match status" value="1"/>
</dbReference>
<dbReference type="PANTHER" id="PTHR43065">
    <property type="entry name" value="SENSOR HISTIDINE KINASE"/>
    <property type="match status" value="1"/>
</dbReference>
<dbReference type="Pfam" id="PF00512">
    <property type="entry name" value="HisKA"/>
    <property type="match status" value="1"/>
</dbReference>
<dbReference type="SUPFAM" id="SSF47384">
    <property type="entry name" value="Homodimeric domain of signal transducing histidine kinase"/>
    <property type="match status" value="1"/>
</dbReference>
<feature type="coiled-coil region" evidence="5">
    <location>
        <begin position="324"/>
        <end position="351"/>
    </location>
</feature>
<dbReference type="PANTHER" id="PTHR43065:SF42">
    <property type="entry name" value="TWO-COMPONENT SENSOR PPRA"/>
    <property type="match status" value="1"/>
</dbReference>
<keyword evidence="5" id="KW-0175">Coiled coil</keyword>
<dbReference type="SMART" id="SM00387">
    <property type="entry name" value="HATPase_c"/>
    <property type="match status" value="1"/>
</dbReference>
<dbReference type="AlphaFoldDB" id="W4LT52"/>
<evidence type="ECO:0000256" key="6">
    <source>
        <dbReference type="SAM" id="Phobius"/>
    </source>
</evidence>
<dbReference type="InterPro" id="IPR003594">
    <property type="entry name" value="HATPase_dom"/>
</dbReference>
<keyword evidence="3 4" id="KW-0597">Phosphoprotein</keyword>
<dbReference type="InterPro" id="IPR035965">
    <property type="entry name" value="PAS-like_dom_sf"/>
</dbReference>
<dbReference type="SUPFAM" id="SSF55785">
    <property type="entry name" value="PYP-like sensor domain (PAS domain)"/>
    <property type="match status" value="1"/>
</dbReference>
<dbReference type="SUPFAM" id="SSF52172">
    <property type="entry name" value="CheY-like"/>
    <property type="match status" value="1"/>
</dbReference>
<feature type="transmembrane region" description="Helical" evidence="6">
    <location>
        <begin position="169"/>
        <end position="191"/>
    </location>
</feature>
<evidence type="ECO:0000313" key="9">
    <source>
        <dbReference type="EMBL" id="ETX00886.1"/>
    </source>
</evidence>
<feature type="transmembrane region" description="Helical" evidence="6">
    <location>
        <begin position="146"/>
        <end position="163"/>
    </location>
</feature>
<dbReference type="PRINTS" id="PR00344">
    <property type="entry name" value="BCTRLSENSOR"/>
</dbReference>
<sequence>MLSARESHRLIDEQALEDIPLNAQLTGFARLTPINSFVNISVSLVTGSILFGPAVPAVWILLWTGMHILLSLTLLMRWRRHASPRTVSPRMLRNAKLWALAVGLTWGSGAAFLPILPTAQQLAFIIVVVSLSAGVSTMLGAVPQAAALFILSSILPIATYFVLQAELVYFGLAALALVMIGAMLASTRVVYGALLKEWRAKQANAALLEQFHAERQEWLDMSETTEAFALFDADDKLLLWNENYRRIFALGPESLCRDLERADVLRQCVQAVEVGQAPMDQEYWLEAQLRLHEHPDVPLVQRLLDGRWLQSSAHTTAQGNLFTIHQDITERKEAEDERERLTTQLHHSQKMEALGTLAGGIAHEFNNILAIILGFADLARRDVPKDSRLFRYVHEIQVAGQRAKDLVQQIVAFSHRTDAERAPEKFHLLVQEMLQLLHASFPSTIEIRHNAANDVGVIWVNADQIRQVMMNLCANAEHAMRDTGGVLTVYLDNVEVETFDQPDAPPLPPGSYARLTICDTGPGISPKVIDHIFEPFFTTKDTGEGTGLGLAIVHGIVTHHGGDITVESTPGTGTTFRVYLPRCSGSKCSAAPRASSVLPPGRERILFVDDETALVQVAEGMLTHLGYPFRAVNNSREALAMFQAAPNDFDLVITDMTMPGLTGEALTREVRRLRPDIPIILCTGFSHVMDTTKAQGMGIDAFLLKPLVLKDLDLAIRQVYNGRRVP</sequence>
<dbReference type="InterPro" id="IPR036890">
    <property type="entry name" value="HATPase_C_sf"/>
</dbReference>
<dbReference type="Pfam" id="PF12860">
    <property type="entry name" value="PAS_7"/>
    <property type="match status" value="1"/>
</dbReference>
<dbReference type="InterPro" id="IPR003661">
    <property type="entry name" value="HisK_dim/P_dom"/>
</dbReference>
<dbReference type="GO" id="GO:0000155">
    <property type="term" value="F:phosphorelay sensor kinase activity"/>
    <property type="evidence" value="ECO:0007669"/>
    <property type="project" value="InterPro"/>
</dbReference>
<feature type="domain" description="Histidine kinase" evidence="7">
    <location>
        <begin position="360"/>
        <end position="584"/>
    </location>
</feature>
<gene>
    <name evidence="9" type="ORF">ETSY1_09560</name>
</gene>
<dbReference type="Gene3D" id="1.10.287.130">
    <property type="match status" value="1"/>
</dbReference>
<dbReference type="PROSITE" id="PS50109">
    <property type="entry name" value="HIS_KIN"/>
    <property type="match status" value="1"/>
</dbReference>
<keyword evidence="6" id="KW-1133">Transmembrane helix</keyword>
<dbReference type="InterPro" id="IPR001789">
    <property type="entry name" value="Sig_transdc_resp-reg_receiver"/>
</dbReference>
<dbReference type="CDD" id="cd17546">
    <property type="entry name" value="REC_hyHK_CKI1_RcsC-like"/>
    <property type="match status" value="1"/>
</dbReference>
<dbReference type="CDD" id="cd00082">
    <property type="entry name" value="HisKA"/>
    <property type="match status" value="1"/>
</dbReference>
<comment type="caution">
    <text evidence="9">The sequence shown here is derived from an EMBL/GenBank/DDBJ whole genome shotgun (WGS) entry which is preliminary data.</text>
</comment>
<dbReference type="HOGENOM" id="CLU_000445_114_51_7"/>
<dbReference type="InterPro" id="IPR011006">
    <property type="entry name" value="CheY-like_superfamily"/>
</dbReference>
<dbReference type="Proteomes" id="UP000019141">
    <property type="component" value="Unassembled WGS sequence"/>
</dbReference>
<protein>
    <recommendedName>
        <fullName evidence="2">histidine kinase</fullName>
        <ecNumber evidence="2">2.7.13.3</ecNumber>
    </recommendedName>
</protein>
<dbReference type="Gene3D" id="3.30.565.10">
    <property type="entry name" value="Histidine kinase-like ATPase, C-terminal domain"/>
    <property type="match status" value="1"/>
</dbReference>
<dbReference type="SUPFAM" id="SSF55874">
    <property type="entry name" value="ATPase domain of HSP90 chaperone/DNA topoisomerase II/histidine kinase"/>
    <property type="match status" value="1"/>
</dbReference>
<dbReference type="Pfam" id="PF02518">
    <property type="entry name" value="HATPase_c"/>
    <property type="match status" value="1"/>
</dbReference>
<accession>W4LT52</accession>
<dbReference type="InterPro" id="IPR004358">
    <property type="entry name" value="Sig_transdc_His_kin-like_C"/>
</dbReference>
<dbReference type="Gene3D" id="3.40.50.2300">
    <property type="match status" value="1"/>
</dbReference>
<name>W4LT52_ENTF1</name>
<feature type="transmembrane region" description="Helical" evidence="6">
    <location>
        <begin position="97"/>
        <end position="116"/>
    </location>
</feature>
<evidence type="ECO:0000256" key="1">
    <source>
        <dbReference type="ARBA" id="ARBA00000085"/>
    </source>
</evidence>
<dbReference type="Gene3D" id="3.30.450.20">
    <property type="entry name" value="PAS domain"/>
    <property type="match status" value="1"/>
</dbReference>
<evidence type="ECO:0000256" key="2">
    <source>
        <dbReference type="ARBA" id="ARBA00012438"/>
    </source>
</evidence>
<evidence type="ECO:0000259" key="8">
    <source>
        <dbReference type="PROSITE" id="PS50110"/>
    </source>
</evidence>
<dbReference type="EMBL" id="AZHW01000295">
    <property type="protein sequence ID" value="ETX00886.1"/>
    <property type="molecule type" value="Genomic_DNA"/>
</dbReference>
<evidence type="ECO:0000313" key="10">
    <source>
        <dbReference type="Proteomes" id="UP000019141"/>
    </source>
</evidence>
<keyword evidence="6" id="KW-0472">Membrane</keyword>
<keyword evidence="10" id="KW-1185">Reference proteome</keyword>
<proteinExistence type="predicted"/>
<dbReference type="InterPro" id="IPR036097">
    <property type="entry name" value="HisK_dim/P_sf"/>
</dbReference>
<dbReference type="SMART" id="SM00448">
    <property type="entry name" value="REC"/>
    <property type="match status" value="1"/>
</dbReference>
<dbReference type="EC" id="2.7.13.3" evidence="2"/>
<dbReference type="SMART" id="SM00388">
    <property type="entry name" value="HisKA"/>
    <property type="match status" value="1"/>
</dbReference>